<dbReference type="InterPro" id="IPR036390">
    <property type="entry name" value="WH_DNA-bd_sf"/>
</dbReference>
<reference evidence="2 3" key="1">
    <citation type="submission" date="2020-08" db="EMBL/GenBank/DDBJ databases">
        <title>Bridging the membrane lipid divide: bacteria of the FCB group superphylum have the potential to synthesize archaeal ether lipids.</title>
        <authorList>
            <person name="Villanueva L."/>
            <person name="Von Meijenfeldt F.A.B."/>
            <person name="Westbye A.B."/>
            <person name="Yadav S."/>
            <person name="Hopmans E.C."/>
            <person name="Dutilh B.E."/>
            <person name="Sinninghe Damste J.S."/>
        </authorList>
    </citation>
    <scope>NUCLEOTIDE SEQUENCE [LARGE SCALE GENOMIC DNA]</scope>
    <source>
        <strain evidence="2">NIOZ-UU17</strain>
    </source>
</reference>
<dbReference type="PROSITE" id="PS51197">
    <property type="entry name" value="HTH_RRF2_2"/>
    <property type="match status" value="1"/>
</dbReference>
<dbReference type="PANTHER" id="PTHR33221:SF5">
    <property type="entry name" value="HTH-TYPE TRANSCRIPTIONAL REGULATOR ISCR"/>
    <property type="match status" value="1"/>
</dbReference>
<comment type="caution">
    <text evidence="2">The sequence shown here is derived from an EMBL/GenBank/DDBJ whole genome shotgun (WGS) entry which is preliminary data.</text>
</comment>
<dbReference type="InterPro" id="IPR000944">
    <property type="entry name" value="Tscrpt_reg_Rrf2"/>
</dbReference>
<dbReference type="Gene3D" id="1.10.10.10">
    <property type="entry name" value="Winged helix-like DNA-binding domain superfamily/Winged helix DNA-binding domain"/>
    <property type="match status" value="1"/>
</dbReference>
<evidence type="ECO:0000256" key="1">
    <source>
        <dbReference type="ARBA" id="ARBA00023125"/>
    </source>
</evidence>
<dbReference type="NCBIfam" id="TIGR00738">
    <property type="entry name" value="rrf2_super"/>
    <property type="match status" value="1"/>
</dbReference>
<dbReference type="SUPFAM" id="SSF46785">
    <property type="entry name" value="Winged helix' DNA-binding domain"/>
    <property type="match status" value="1"/>
</dbReference>
<dbReference type="GO" id="GO:0003700">
    <property type="term" value="F:DNA-binding transcription factor activity"/>
    <property type="evidence" value="ECO:0007669"/>
    <property type="project" value="TreeGrafter"/>
</dbReference>
<dbReference type="GO" id="GO:0005829">
    <property type="term" value="C:cytosol"/>
    <property type="evidence" value="ECO:0007669"/>
    <property type="project" value="TreeGrafter"/>
</dbReference>
<gene>
    <name evidence="2" type="ORF">H8D96_10840</name>
</gene>
<name>A0A8J6NSU9_9BACT</name>
<proteinExistence type="predicted"/>
<dbReference type="AlphaFoldDB" id="A0A8J6NSU9"/>
<keyword evidence="1" id="KW-0238">DNA-binding</keyword>
<dbReference type="Proteomes" id="UP000605201">
    <property type="component" value="Unassembled WGS sequence"/>
</dbReference>
<evidence type="ECO:0000313" key="2">
    <source>
        <dbReference type="EMBL" id="MBC8432404.1"/>
    </source>
</evidence>
<dbReference type="InterPro" id="IPR036388">
    <property type="entry name" value="WH-like_DNA-bd_sf"/>
</dbReference>
<dbReference type="EMBL" id="JACNIG010000221">
    <property type="protein sequence ID" value="MBC8432404.1"/>
    <property type="molecule type" value="Genomic_DNA"/>
</dbReference>
<protein>
    <submittedName>
        <fullName evidence="2">Rrf2 family transcriptional regulator</fullName>
    </submittedName>
</protein>
<dbReference type="PANTHER" id="PTHR33221">
    <property type="entry name" value="WINGED HELIX-TURN-HELIX TRANSCRIPTIONAL REGULATOR, RRF2 FAMILY"/>
    <property type="match status" value="1"/>
</dbReference>
<sequence length="137" mass="15333">MKLTTKTRYGTRLILDLALHHGKGSVRMSEISMRQNISVKYLEQLIRPLKQADLVTSTRGPKGGHMLAKKPEEITLGEITRLFEGTTELVNCISDPEKCSMIDDCTVRAAWEKAGKALYDELDSITIADLLTNKKID</sequence>
<accession>A0A8J6NSU9</accession>
<dbReference type="Pfam" id="PF02082">
    <property type="entry name" value="Rrf2"/>
    <property type="match status" value="1"/>
</dbReference>
<dbReference type="GO" id="GO:0003677">
    <property type="term" value="F:DNA binding"/>
    <property type="evidence" value="ECO:0007669"/>
    <property type="project" value="UniProtKB-KW"/>
</dbReference>
<evidence type="ECO:0000313" key="3">
    <source>
        <dbReference type="Proteomes" id="UP000605201"/>
    </source>
</evidence>
<organism evidence="2 3">
    <name type="scientific">Candidatus Desulfatibia vada</name>
    <dbReference type="NCBI Taxonomy" id="2841696"/>
    <lineage>
        <taxon>Bacteria</taxon>
        <taxon>Pseudomonadati</taxon>
        <taxon>Thermodesulfobacteriota</taxon>
        <taxon>Desulfobacteria</taxon>
        <taxon>Desulfobacterales</taxon>
        <taxon>Desulfobacterales incertae sedis</taxon>
        <taxon>Candidatus Desulfatibia</taxon>
    </lineage>
</organism>